<gene>
    <name evidence="2" type="ORF">BC781_101214</name>
</gene>
<protein>
    <submittedName>
        <fullName evidence="2">CRISPR-associated helicase Cas3</fullName>
    </submittedName>
</protein>
<dbReference type="InterPro" id="IPR017575">
    <property type="entry name" value="CRISPR-assoc_helicase_Cas3"/>
</dbReference>
<keyword evidence="3" id="KW-1185">Reference proteome</keyword>
<dbReference type="InterPro" id="IPR011545">
    <property type="entry name" value="DEAD/DEAH_box_helicase_dom"/>
</dbReference>
<dbReference type="InterPro" id="IPR027417">
    <property type="entry name" value="P-loop_NTPase"/>
</dbReference>
<dbReference type="AlphaFoldDB" id="A0A315ZG83"/>
<proteinExistence type="predicted"/>
<dbReference type="PROSITE" id="PS51192">
    <property type="entry name" value="HELICASE_ATP_BIND_1"/>
    <property type="match status" value="1"/>
</dbReference>
<dbReference type="Pfam" id="PF00270">
    <property type="entry name" value="DEAD"/>
    <property type="match status" value="1"/>
</dbReference>
<sequence length="676" mass="79155">MEQFQITIPPQYVQQVQQTALFKRPDSPEFEGRMHEIQRVMRDDFDKLPLITEVIAPTGTGKSYAFAFPTLKAKQERQVQRKALLVLPTNVLIDELYEAFSAMFTELKIVKATKETLDKMEAKGSYKRWQAISEMAETADIMITNPDILNYAMLGGYDKHIFKDSKLSGGNTYWHFLKNFQYIIYDEFHLYREEQIASIFTMIELRECFINDSARFFFVTATPEEEITHFLTERNYRYQSISECLSSSPTMEAKLPAVFTRLEETVTQSPEESRCIHGELTIEFVLSDSVGEVLTYKEEELKAQKEQDIRSLLILNSLVDIQRLYFQYKPSWQNTHRLSEVSGYFDEGYQQADIIFSTSKSEVGANFGVDYTIMQSGFDYRSFLQRFGRTARGEMKGKIVIFFLKQREEKKQFNKLKKLFSVQEEWGYNSFTKTVKSVLQKPEFYTNKISPFMGQYLYAVYHNAGRYNYDTREYIRNRIIEMDMPDIQRGQFKFFQIINASIVHLGKGGYARQWQEWWEKYLDSYLSFRGSSLHISIKDMERNGQIFSYSKEWVLRNKAITDILEGQAPDGRDLFVVEGLREKQDNELLYESDTIPSVGAMQNRFFERKHKSNQRMRKQLFLGALKNIENGNEGIDSFYDKQEELLEKLEGLAPFFTEKRLNIIGVQGSDGLSVIF</sequence>
<dbReference type="RefSeq" id="WP_109615400.1">
    <property type="nucleotide sequence ID" value="NZ_QGDO01000001.1"/>
</dbReference>
<dbReference type="PANTHER" id="PTHR47957:SF3">
    <property type="entry name" value="ATP-DEPENDENT HELICASE HRQ1"/>
    <property type="match status" value="1"/>
</dbReference>
<dbReference type="GO" id="GO:0006289">
    <property type="term" value="P:nucleotide-excision repair"/>
    <property type="evidence" value="ECO:0007669"/>
    <property type="project" value="TreeGrafter"/>
</dbReference>
<dbReference type="GO" id="GO:0003676">
    <property type="term" value="F:nucleic acid binding"/>
    <property type="evidence" value="ECO:0007669"/>
    <property type="project" value="InterPro"/>
</dbReference>
<comment type="caution">
    <text evidence="2">The sequence shown here is derived from an EMBL/GenBank/DDBJ whole genome shotgun (WGS) entry which is preliminary data.</text>
</comment>
<evidence type="ECO:0000313" key="2">
    <source>
        <dbReference type="EMBL" id="PWJ43868.1"/>
    </source>
</evidence>
<dbReference type="GO" id="GO:0005524">
    <property type="term" value="F:ATP binding"/>
    <property type="evidence" value="ECO:0007669"/>
    <property type="project" value="InterPro"/>
</dbReference>
<dbReference type="InterPro" id="IPR014001">
    <property type="entry name" value="Helicase_ATP-bd"/>
</dbReference>
<accession>A0A315ZG83</accession>
<dbReference type="Gene3D" id="3.40.50.300">
    <property type="entry name" value="P-loop containing nucleotide triphosphate hydrolases"/>
    <property type="match status" value="2"/>
</dbReference>
<dbReference type="NCBIfam" id="TIGR03158">
    <property type="entry name" value="cas3_cyano"/>
    <property type="match status" value="1"/>
</dbReference>
<organism evidence="2 3">
    <name type="scientific">Sediminitomix flava</name>
    <dbReference type="NCBI Taxonomy" id="379075"/>
    <lineage>
        <taxon>Bacteria</taxon>
        <taxon>Pseudomonadati</taxon>
        <taxon>Bacteroidota</taxon>
        <taxon>Cytophagia</taxon>
        <taxon>Cytophagales</taxon>
        <taxon>Flammeovirgaceae</taxon>
        <taxon>Sediminitomix</taxon>
    </lineage>
</organism>
<dbReference type="Proteomes" id="UP000245535">
    <property type="component" value="Unassembled WGS sequence"/>
</dbReference>
<feature type="domain" description="Helicase ATP-binding" evidence="1">
    <location>
        <begin position="43"/>
        <end position="241"/>
    </location>
</feature>
<dbReference type="EMBL" id="QGDO01000001">
    <property type="protein sequence ID" value="PWJ43868.1"/>
    <property type="molecule type" value="Genomic_DNA"/>
</dbReference>
<dbReference type="GO" id="GO:0043138">
    <property type="term" value="F:3'-5' DNA helicase activity"/>
    <property type="evidence" value="ECO:0007669"/>
    <property type="project" value="TreeGrafter"/>
</dbReference>
<name>A0A315ZG83_SEDFL</name>
<dbReference type="SUPFAM" id="SSF52540">
    <property type="entry name" value="P-loop containing nucleoside triphosphate hydrolases"/>
    <property type="match status" value="1"/>
</dbReference>
<reference evidence="2 3" key="1">
    <citation type="submission" date="2018-03" db="EMBL/GenBank/DDBJ databases">
        <title>Genomic Encyclopedia of Archaeal and Bacterial Type Strains, Phase II (KMG-II): from individual species to whole genera.</title>
        <authorList>
            <person name="Goeker M."/>
        </authorList>
    </citation>
    <scope>NUCLEOTIDE SEQUENCE [LARGE SCALE GENOMIC DNA]</scope>
    <source>
        <strain evidence="2 3">DSM 28229</strain>
    </source>
</reference>
<evidence type="ECO:0000259" key="1">
    <source>
        <dbReference type="PROSITE" id="PS51192"/>
    </source>
</evidence>
<dbReference type="GO" id="GO:0036297">
    <property type="term" value="P:interstrand cross-link repair"/>
    <property type="evidence" value="ECO:0007669"/>
    <property type="project" value="TreeGrafter"/>
</dbReference>
<dbReference type="SMART" id="SM00487">
    <property type="entry name" value="DEXDc"/>
    <property type="match status" value="1"/>
</dbReference>
<dbReference type="OrthoDB" id="9815222at2"/>
<dbReference type="PANTHER" id="PTHR47957">
    <property type="entry name" value="ATP-DEPENDENT HELICASE HRQ1"/>
    <property type="match status" value="1"/>
</dbReference>
<evidence type="ECO:0000313" key="3">
    <source>
        <dbReference type="Proteomes" id="UP000245535"/>
    </source>
</evidence>